<dbReference type="EMBL" id="FAOP01000004">
    <property type="protein sequence ID" value="CUU04184.1"/>
    <property type="molecule type" value="Genomic_DNA"/>
</dbReference>
<dbReference type="InterPro" id="IPR023010">
    <property type="entry name" value="GcvPA"/>
</dbReference>
<dbReference type="GO" id="GO:0009116">
    <property type="term" value="P:nucleoside metabolic process"/>
    <property type="evidence" value="ECO:0007669"/>
    <property type="project" value="InterPro"/>
</dbReference>
<gene>
    <name evidence="4" type="primary">gcvPA</name>
    <name evidence="7" type="ORF">JGI4_00950</name>
    <name evidence="6" type="ORF">JGI8_01400</name>
</gene>
<feature type="domain" description="Glycine cleavage system P-protein N-terminal" evidence="5">
    <location>
        <begin position="3"/>
        <end position="438"/>
    </location>
</feature>
<comment type="function">
    <text evidence="1 4">The glycine cleavage system catalyzes the degradation of glycine. The P protein binds the alpha-amino group of glycine through its pyridoxal phosphate cofactor; CO(2) is released and the remaining methylamine moiety is then transferred to the lipoamide cofactor of the H protein.</text>
</comment>
<dbReference type="Gene3D" id="3.90.1150.10">
    <property type="entry name" value="Aspartate Aminotransferase, domain 1"/>
    <property type="match status" value="1"/>
</dbReference>
<dbReference type="EC" id="1.4.4.2" evidence="4"/>
<dbReference type="AlphaFoldDB" id="A0A0P1LE29"/>
<dbReference type="InterPro" id="IPR015421">
    <property type="entry name" value="PyrdxlP-dep_Trfase_major"/>
</dbReference>
<dbReference type="GO" id="GO:0019464">
    <property type="term" value="P:glycine decarboxylation via glycine cleavage system"/>
    <property type="evidence" value="ECO:0007669"/>
    <property type="project" value="UniProtKB-UniRule"/>
</dbReference>
<evidence type="ECO:0000256" key="1">
    <source>
        <dbReference type="ARBA" id="ARBA00003788"/>
    </source>
</evidence>
<dbReference type="RefSeq" id="WP_047134092.1">
    <property type="nucleotide sequence ID" value="NZ_CZVI01000020.1"/>
</dbReference>
<dbReference type="CDD" id="cd00613">
    <property type="entry name" value="GDC-P"/>
    <property type="match status" value="1"/>
</dbReference>
<dbReference type="InterPro" id="IPR049315">
    <property type="entry name" value="GDC-P_N"/>
</dbReference>
<accession>A0A0P1MT66</accession>
<accession>A0A0S4N032</accession>
<accession>A0A0P1MW80</accession>
<keyword evidence="9" id="KW-1185">Reference proteome</keyword>
<evidence type="ECO:0000313" key="6">
    <source>
        <dbReference type="EMBL" id="CUS90217.1"/>
    </source>
</evidence>
<proteinExistence type="inferred from homology"/>
<evidence type="ECO:0000256" key="4">
    <source>
        <dbReference type="HAMAP-Rule" id="MF_00712"/>
    </source>
</evidence>
<dbReference type="STRING" id="1633631.GCA_001442925_00949"/>
<dbReference type="NCBIfam" id="NF001696">
    <property type="entry name" value="PRK00451.1"/>
    <property type="match status" value="1"/>
</dbReference>
<dbReference type="EMBL" id="CZVI01000020">
    <property type="protein sequence ID" value="CUS90217.1"/>
    <property type="molecule type" value="Genomic_DNA"/>
</dbReference>
<dbReference type="PANTHER" id="PTHR42806:SF1">
    <property type="entry name" value="GLYCINE DEHYDROGENASE (DECARBOXYLATING)"/>
    <property type="match status" value="1"/>
</dbReference>
<dbReference type="SUPFAM" id="SSF53383">
    <property type="entry name" value="PLP-dependent transferases"/>
    <property type="match status" value="1"/>
</dbReference>
<dbReference type="HAMAP" id="MF_00712">
    <property type="entry name" value="GcvPA"/>
    <property type="match status" value="1"/>
</dbReference>
<evidence type="ECO:0000256" key="3">
    <source>
        <dbReference type="ARBA" id="ARBA00049026"/>
    </source>
</evidence>
<keyword evidence="2 4" id="KW-0560">Oxidoreductase</keyword>
<accession>A0A0P1LDC2</accession>
<sequence length="444" mass="49149">MGFVPNTDEDRQEMLKAIGVSSFEELISDIPEEIRLKEDLKLPEPLSEYEVLKELQSISEKNLDLNHAISFLGGGAYDHFIPSAVFTIISRSEFYTAYTPYQAEVSQGTLQAIYEYQSMICRLTGMDVANASMYDGGSALAEAVLLALGYTGRNEVVIAGPVNPNYLTVVRTYTHPRRANVKLTKFDSGVCDIDDLKAKITDQTACVVVQQPNFFGNIEDVFEIEKLTHSKGALFIVAIDPISLGILVPPGEYGADIVIGEGQSLGIPLSFGGPYLGIFATKEFLIRKIPGRLSGVTIDRNGERGFTLTLQTREQHIRREKATSNICTNQGLMMLAATVYMALMGKQGLREVATLCLQKSHYLAEQISKIDGFKLKYNQPFFKEFVVQTPIPASKIKEKLQAKKILPGIDLSKFSGYGDGLLIAVTEKRTKKEMDLFVEELKSL</sequence>
<dbReference type="Proteomes" id="UP000182200">
    <property type="component" value="Unassembled WGS sequence"/>
</dbReference>
<dbReference type="Gene3D" id="3.40.640.10">
    <property type="entry name" value="Type I PLP-dependent aspartate aminotransferase-like (Major domain)"/>
    <property type="match status" value="1"/>
</dbReference>
<accession>A0A0P1M680</accession>
<organism evidence="7 8">
    <name type="scientific">Candidatus Kryptonium thompsonii</name>
    <dbReference type="NCBI Taxonomy" id="1633631"/>
    <lineage>
        <taxon>Bacteria</taxon>
        <taxon>Pseudomonadati</taxon>
        <taxon>Candidatus Kryptoniota</taxon>
        <taxon>Candidatus Kryptonium</taxon>
    </lineage>
</organism>
<evidence type="ECO:0000313" key="8">
    <source>
        <dbReference type="Proteomes" id="UP000182011"/>
    </source>
</evidence>
<name>A0A0P1LE29_9BACT</name>
<dbReference type="PANTHER" id="PTHR42806">
    <property type="entry name" value="GLYCINE CLEAVAGE SYSTEM P-PROTEIN"/>
    <property type="match status" value="1"/>
</dbReference>
<reference evidence="7 8" key="2">
    <citation type="submission" date="2015-11" db="EMBL/GenBank/DDBJ databases">
        <authorList>
            <person name="Zhang Y."/>
            <person name="Guo Z."/>
        </authorList>
    </citation>
    <scope>NUCLEOTIDE SEQUENCE [LARGE SCALE GENOMIC DNA]</scope>
    <source>
        <strain evidence="7">JGI-4</strain>
    </source>
</reference>
<dbReference type="Proteomes" id="UP000182011">
    <property type="component" value="Unassembled WGS sequence"/>
</dbReference>
<dbReference type="OrthoDB" id="9801272at2"/>
<comment type="similarity">
    <text evidence="4">Belongs to the GcvP family. N-terminal subunit subfamily.</text>
</comment>
<reference evidence="6 9" key="1">
    <citation type="submission" date="2015-11" db="EMBL/GenBank/DDBJ databases">
        <authorList>
            <person name="Varghese N."/>
        </authorList>
    </citation>
    <scope>NUCLEOTIDE SEQUENCE [LARGE SCALE GENOMIC DNA]</scope>
    <source>
        <strain evidence="6 9">JGI-8</strain>
    </source>
</reference>
<accession>A0A0P1LE29</accession>
<dbReference type="PIRSF" id="PIRSF006815">
    <property type="entry name" value="GcvPA"/>
    <property type="match status" value="1"/>
</dbReference>
<comment type="subunit">
    <text evidence="4">The glycine cleavage system is composed of four proteins: P, T, L and H. In this organism, the P 'protein' is a heterodimer of two subunits.</text>
</comment>
<dbReference type="InterPro" id="IPR015424">
    <property type="entry name" value="PyrdxlP-dep_Trfase"/>
</dbReference>
<accession>A0A0P1P7W9</accession>
<evidence type="ECO:0000259" key="5">
    <source>
        <dbReference type="Pfam" id="PF02347"/>
    </source>
</evidence>
<evidence type="ECO:0000256" key="2">
    <source>
        <dbReference type="ARBA" id="ARBA00023002"/>
    </source>
</evidence>
<dbReference type="Pfam" id="PF02347">
    <property type="entry name" value="GDC-P"/>
    <property type="match status" value="1"/>
</dbReference>
<dbReference type="GO" id="GO:0004375">
    <property type="term" value="F:glycine dehydrogenase (decarboxylating) activity"/>
    <property type="evidence" value="ECO:0007669"/>
    <property type="project" value="UniProtKB-EC"/>
</dbReference>
<evidence type="ECO:0000313" key="7">
    <source>
        <dbReference type="EMBL" id="CUU04184.1"/>
    </source>
</evidence>
<protein>
    <recommendedName>
        <fullName evidence="4">Probable glycine dehydrogenase (decarboxylating) subunit 1</fullName>
        <ecNumber evidence="4">1.4.4.2</ecNumber>
    </recommendedName>
    <alternativeName>
        <fullName evidence="4">Glycine cleavage system P-protein subunit 1</fullName>
    </alternativeName>
    <alternativeName>
        <fullName evidence="4">Glycine decarboxylase subunit 1</fullName>
    </alternativeName>
    <alternativeName>
        <fullName evidence="4">Glycine dehydrogenase (aminomethyl-transferring) subunit 1</fullName>
    </alternativeName>
</protein>
<dbReference type="InterPro" id="IPR015422">
    <property type="entry name" value="PyrdxlP-dep_Trfase_small"/>
</dbReference>
<comment type="catalytic activity">
    <reaction evidence="3 4">
        <text>N(6)-[(R)-lipoyl]-L-lysyl-[glycine-cleavage complex H protein] + glycine + H(+) = N(6)-[(R)-S(8)-aminomethyldihydrolipoyl]-L-lysyl-[glycine-cleavage complex H protein] + CO2</text>
        <dbReference type="Rhea" id="RHEA:24304"/>
        <dbReference type="Rhea" id="RHEA-COMP:10494"/>
        <dbReference type="Rhea" id="RHEA-COMP:10495"/>
        <dbReference type="ChEBI" id="CHEBI:15378"/>
        <dbReference type="ChEBI" id="CHEBI:16526"/>
        <dbReference type="ChEBI" id="CHEBI:57305"/>
        <dbReference type="ChEBI" id="CHEBI:83099"/>
        <dbReference type="ChEBI" id="CHEBI:83143"/>
        <dbReference type="EC" id="1.4.4.2"/>
    </reaction>
</comment>
<accession>A0A0P1LY24</accession>
<dbReference type="InterPro" id="IPR020581">
    <property type="entry name" value="GDC_P"/>
</dbReference>
<evidence type="ECO:0000313" key="9">
    <source>
        <dbReference type="Proteomes" id="UP000182200"/>
    </source>
</evidence>